<keyword evidence="3" id="KW-1185">Reference proteome</keyword>
<name>A0ABT3ASQ0_9CYAN</name>
<keyword evidence="1" id="KW-1133">Transmembrane helix</keyword>
<gene>
    <name evidence="2" type="ORF">OGM63_00900</name>
</gene>
<dbReference type="PANTHER" id="PTHR34457:SF3">
    <property type="entry name" value="PROTEIN TIC236, CHLOROPLASTIC"/>
    <property type="match status" value="1"/>
</dbReference>
<comment type="caution">
    <text evidence="2">The sequence shown here is derived from an EMBL/GenBank/DDBJ whole genome shotgun (WGS) entry which is preliminary data.</text>
</comment>
<dbReference type="RefSeq" id="WP_263743613.1">
    <property type="nucleotide sequence ID" value="NZ_JAOWRF010000007.1"/>
</dbReference>
<dbReference type="EMBL" id="JAOWRF010000007">
    <property type="protein sequence ID" value="MCV3212095.1"/>
    <property type="molecule type" value="Genomic_DNA"/>
</dbReference>
<evidence type="ECO:0000256" key="1">
    <source>
        <dbReference type="SAM" id="Phobius"/>
    </source>
</evidence>
<keyword evidence="1" id="KW-0472">Membrane</keyword>
<protein>
    <submittedName>
        <fullName evidence="2">Uncharacterized protein</fullName>
    </submittedName>
</protein>
<feature type="transmembrane region" description="Helical" evidence="1">
    <location>
        <begin position="20"/>
        <end position="44"/>
    </location>
</feature>
<dbReference type="PANTHER" id="PTHR34457">
    <property type="entry name" value="EMBRYO DEFECTIVE 2410"/>
    <property type="match status" value="1"/>
</dbReference>
<feature type="non-terminal residue" evidence="2">
    <location>
        <position position="187"/>
    </location>
</feature>
<dbReference type="Proteomes" id="UP001526143">
    <property type="component" value="Unassembled WGS sequence"/>
</dbReference>
<reference evidence="2 3" key="1">
    <citation type="submission" date="2022-10" db="EMBL/GenBank/DDBJ databases">
        <title>Identification of biosynthetic pathway for the production of the potent trypsin inhibitor radiosumin.</title>
        <authorList>
            <person name="Fewer D.P."/>
            <person name="Delbaje E."/>
            <person name="Ouyang X."/>
            <person name="Agostino P.D."/>
            <person name="Wahlsten M."/>
            <person name="Jokela J."/>
            <person name="Permi P."/>
            <person name="Haapaniemi E."/>
            <person name="Koistinen H."/>
        </authorList>
    </citation>
    <scope>NUCLEOTIDE SEQUENCE [LARGE SCALE GENOMIC DNA]</scope>
    <source>
        <strain evidence="2 3">NIES-515</strain>
    </source>
</reference>
<proteinExistence type="predicted"/>
<evidence type="ECO:0000313" key="2">
    <source>
        <dbReference type="EMBL" id="MCV3212095.1"/>
    </source>
</evidence>
<evidence type="ECO:0000313" key="3">
    <source>
        <dbReference type="Proteomes" id="UP001526143"/>
    </source>
</evidence>
<sequence>MANSPHQDPNSNARINKRFWFLVLSRGGIGLGGLLLVGLIGGAWRLWVFVQKELAPLAEQNLTTSLNRPVQLGKVKGFSLTGVSFGSSAIPATPTDPDRVAIGGVDVGFDILQLLTKHTLKLDVTLVNPDLYIEQDQQGRWITTNIAPPTKSGAIKTDLDKIRFSNAKLVLAPYREGGRRQGTGGEG</sequence>
<organism evidence="2 3">
    <name type="scientific">Plectonema radiosum NIES-515</name>
    <dbReference type="NCBI Taxonomy" id="2986073"/>
    <lineage>
        <taxon>Bacteria</taxon>
        <taxon>Bacillati</taxon>
        <taxon>Cyanobacteriota</taxon>
        <taxon>Cyanophyceae</taxon>
        <taxon>Oscillatoriophycideae</taxon>
        <taxon>Oscillatoriales</taxon>
        <taxon>Microcoleaceae</taxon>
        <taxon>Plectonema</taxon>
    </lineage>
</organism>
<keyword evidence="1" id="KW-0812">Transmembrane</keyword>
<accession>A0ABT3ASQ0</accession>
<dbReference type="InterPro" id="IPR053022">
    <property type="entry name" value="Chloroplast_translocon_comp"/>
</dbReference>